<evidence type="ECO:0000256" key="2">
    <source>
        <dbReference type="RuleBase" id="RU000682"/>
    </source>
</evidence>
<feature type="domain" description="Homeobox" evidence="4">
    <location>
        <begin position="93"/>
        <end position="154"/>
    </location>
</feature>
<organism evidence="5 6">
    <name type="scientific">Scleroderma citrinum Foug A</name>
    <dbReference type="NCBI Taxonomy" id="1036808"/>
    <lineage>
        <taxon>Eukaryota</taxon>
        <taxon>Fungi</taxon>
        <taxon>Dikarya</taxon>
        <taxon>Basidiomycota</taxon>
        <taxon>Agaricomycotina</taxon>
        <taxon>Agaricomycetes</taxon>
        <taxon>Agaricomycetidae</taxon>
        <taxon>Boletales</taxon>
        <taxon>Sclerodermatineae</taxon>
        <taxon>Sclerodermataceae</taxon>
        <taxon>Scleroderma</taxon>
    </lineage>
</organism>
<feature type="region of interest" description="Disordered" evidence="3">
    <location>
        <begin position="1"/>
        <end position="82"/>
    </location>
</feature>
<gene>
    <name evidence="5" type="ORF">SCLCIDRAFT_1211592</name>
</gene>
<evidence type="ECO:0000259" key="4">
    <source>
        <dbReference type="PROSITE" id="PS50071"/>
    </source>
</evidence>
<dbReference type="Proteomes" id="UP000053989">
    <property type="component" value="Unassembled WGS sequence"/>
</dbReference>
<dbReference type="SMART" id="SM00389">
    <property type="entry name" value="HOX"/>
    <property type="match status" value="1"/>
</dbReference>
<dbReference type="EMBL" id="KN822018">
    <property type="protein sequence ID" value="KIM66350.1"/>
    <property type="molecule type" value="Genomic_DNA"/>
</dbReference>
<dbReference type="CDD" id="cd00086">
    <property type="entry name" value="homeodomain"/>
    <property type="match status" value="1"/>
</dbReference>
<dbReference type="SUPFAM" id="SSF46689">
    <property type="entry name" value="Homeodomain-like"/>
    <property type="match status" value="1"/>
</dbReference>
<feature type="compositionally biased region" description="Basic and acidic residues" evidence="3">
    <location>
        <begin position="53"/>
        <end position="63"/>
    </location>
</feature>
<evidence type="ECO:0000313" key="6">
    <source>
        <dbReference type="Proteomes" id="UP000053989"/>
    </source>
</evidence>
<feature type="DNA-binding region" description="Homeobox" evidence="1">
    <location>
        <begin position="95"/>
        <end position="155"/>
    </location>
</feature>
<dbReference type="InParanoid" id="A0A0C3E0M5"/>
<dbReference type="AlphaFoldDB" id="A0A0C3E0M5"/>
<dbReference type="OrthoDB" id="2963517at2759"/>
<dbReference type="InterPro" id="IPR001356">
    <property type="entry name" value="HD"/>
</dbReference>
<name>A0A0C3E0M5_9AGAM</name>
<dbReference type="HOGENOM" id="CLU_082821_0_0_1"/>
<keyword evidence="6" id="KW-1185">Reference proteome</keyword>
<proteinExistence type="predicted"/>
<sequence>MDESIPSAAGSLLLHPGSQSRRTLRKRNPGIDRSSLRFRPIPASTSGSRSRSNIRDASAEHVTRQRQSGSQAARGAQSERDVRVRQLKNRALSIPSTGKTPATVRQRMVMQMVYDEITPYPDEAWVSQLGIIINREYHQVKNWFSNQRQKDARDSRQQSPSLAATNALEASLCKINCDGREMRIRVSALDYCSAGAWSDGFFDEVVMIHNFRLLAKHSQDEARAALNDSNTSTMDITHTYSCPP</sequence>
<evidence type="ECO:0000256" key="1">
    <source>
        <dbReference type="PROSITE-ProRule" id="PRU00108"/>
    </source>
</evidence>
<evidence type="ECO:0000256" key="3">
    <source>
        <dbReference type="SAM" id="MobiDB-lite"/>
    </source>
</evidence>
<keyword evidence="1 2" id="KW-0238">DNA-binding</keyword>
<dbReference type="PROSITE" id="PS50071">
    <property type="entry name" value="HOMEOBOX_2"/>
    <property type="match status" value="1"/>
</dbReference>
<comment type="subcellular location">
    <subcellularLocation>
        <location evidence="1 2">Nucleus</location>
    </subcellularLocation>
</comment>
<dbReference type="InterPro" id="IPR009057">
    <property type="entry name" value="Homeodomain-like_sf"/>
</dbReference>
<dbReference type="Gene3D" id="1.10.10.60">
    <property type="entry name" value="Homeodomain-like"/>
    <property type="match status" value="1"/>
</dbReference>
<dbReference type="Pfam" id="PF00046">
    <property type="entry name" value="Homeodomain"/>
    <property type="match status" value="1"/>
</dbReference>
<keyword evidence="1 2" id="KW-0539">Nucleus</keyword>
<accession>A0A0C3E0M5</accession>
<reference evidence="5 6" key="1">
    <citation type="submission" date="2014-04" db="EMBL/GenBank/DDBJ databases">
        <authorList>
            <consortium name="DOE Joint Genome Institute"/>
            <person name="Kuo A."/>
            <person name="Kohler A."/>
            <person name="Nagy L.G."/>
            <person name="Floudas D."/>
            <person name="Copeland A."/>
            <person name="Barry K.W."/>
            <person name="Cichocki N."/>
            <person name="Veneault-Fourrey C."/>
            <person name="LaButti K."/>
            <person name="Lindquist E.A."/>
            <person name="Lipzen A."/>
            <person name="Lundell T."/>
            <person name="Morin E."/>
            <person name="Murat C."/>
            <person name="Sun H."/>
            <person name="Tunlid A."/>
            <person name="Henrissat B."/>
            <person name="Grigoriev I.V."/>
            <person name="Hibbett D.S."/>
            <person name="Martin F."/>
            <person name="Nordberg H.P."/>
            <person name="Cantor M.N."/>
            <person name="Hua S.X."/>
        </authorList>
    </citation>
    <scope>NUCLEOTIDE SEQUENCE [LARGE SCALE GENOMIC DNA]</scope>
    <source>
        <strain evidence="5 6">Foug A</strain>
    </source>
</reference>
<keyword evidence="1 2" id="KW-0371">Homeobox</keyword>
<protein>
    <recommendedName>
        <fullName evidence="4">Homeobox domain-containing protein</fullName>
    </recommendedName>
</protein>
<dbReference type="GO" id="GO:0005634">
    <property type="term" value="C:nucleus"/>
    <property type="evidence" value="ECO:0007669"/>
    <property type="project" value="UniProtKB-SubCell"/>
</dbReference>
<dbReference type="GO" id="GO:0003677">
    <property type="term" value="F:DNA binding"/>
    <property type="evidence" value="ECO:0007669"/>
    <property type="project" value="UniProtKB-UniRule"/>
</dbReference>
<evidence type="ECO:0000313" key="5">
    <source>
        <dbReference type="EMBL" id="KIM66350.1"/>
    </source>
</evidence>
<reference evidence="6" key="2">
    <citation type="submission" date="2015-01" db="EMBL/GenBank/DDBJ databases">
        <title>Evolutionary Origins and Diversification of the Mycorrhizal Mutualists.</title>
        <authorList>
            <consortium name="DOE Joint Genome Institute"/>
            <consortium name="Mycorrhizal Genomics Consortium"/>
            <person name="Kohler A."/>
            <person name="Kuo A."/>
            <person name="Nagy L.G."/>
            <person name="Floudas D."/>
            <person name="Copeland A."/>
            <person name="Barry K.W."/>
            <person name="Cichocki N."/>
            <person name="Veneault-Fourrey C."/>
            <person name="LaButti K."/>
            <person name="Lindquist E.A."/>
            <person name="Lipzen A."/>
            <person name="Lundell T."/>
            <person name="Morin E."/>
            <person name="Murat C."/>
            <person name="Riley R."/>
            <person name="Ohm R."/>
            <person name="Sun H."/>
            <person name="Tunlid A."/>
            <person name="Henrissat B."/>
            <person name="Grigoriev I.V."/>
            <person name="Hibbett D.S."/>
            <person name="Martin F."/>
        </authorList>
    </citation>
    <scope>NUCLEOTIDE SEQUENCE [LARGE SCALE GENOMIC DNA]</scope>
    <source>
        <strain evidence="6">Foug A</strain>
    </source>
</reference>